<feature type="domain" description="TNase-like" evidence="3">
    <location>
        <begin position="118"/>
        <end position="247"/>
    </location>
</feature>
<dbReference type="SMART" id="SM00318">
    <property type="entry name" value="SNc"/>
    <property type="match status" value="1"/>
</dbReference>
<evidence type="ECO:0000313" key="4">
    <source>
        <dbReference type="EMBL" id="NEY72869.1"/>
    </source>
</evidence>
<evidence type="ECO:0000256" key="2">
    <source>
        <dbReference type="SAM" id="Phobius"/>
    </source>
</evidence>
<dbReference type="Proteomes" id="UP000481043">
    <property type="component" value="Unassembled WGS sequence"/>
</dbReference>
<sequence>MNYLKFYIFLLLMLVVWGYSSTVSLAHNGDLDELGGHFRNKDCVYLLHEPTSLVESASNVEELIILIQKYNSNDCKHSLTADRVDLEGHQLDSSRSSTENKEVQEVSSSTPSSLQLGSTYPATLERCVDGDTAVLTVNGTSYNTRFLFIDTPEYTSQKEPFGKEASAFTCDFLEKGDITVQTDGKDLFDKYDRLLAWVFVGDKLHQEEITKLGLVEDFYDYGDYIYEDTVLNAMEHAKANEVGIYGGETEQGFGTWGYILIGVGIVLTVFTMIRKLF</sequence>
<dbReference type="RefSeq" id="WP_163180348.1">
    <property type="nucleotide sequence ID" value="NZ_JAAIWM010000005.1"/>
</dbReference>
<dbReference type="AlphaFoldDB" id="A0A6M0QAT7"/>
<dbReference type="Pfam" id="PF00565">
    <property type="entry name" value="SNase"/>
    <property type="match status" value="1"/>
</dbReference>
<dbReference type="InterPro" id="IPR016071">
    <property type="entry name" value="Staphylococal_nuclease_OB-fold"/>
</dbReference>
<dbReference type="PROSITE" id="PS50830">
    <property type="entry name" value="TNASE_3"/>
    <property type="match status" value="1"/>
</dbReference>
<dbReference type="EMBL" id="JAAIWM010000005">
    <property type="protein sequence ID" value="NEY72869.1"/>
    <property type="molecule type" value="Genomic_DNA"/>
</dbReference>
<feature type="compositionally biased region" description="Low complexity" evidence="1">
    <location>
        <begin position="105"/>
        <end position="116"/>
    </location>
</feature>
<proteinExistence type="predicted"/>
<evidence type="ECO:0000259" key="3">
    <source>
        <dbReference type="PROSITE" id="PS50830"/>
    </source>
</evidence>
<keyword evidence="5" id="KW-1185">Reference proteome</keyword>
<accession>A0A6M0QAT7</accession>
<feature type="compositionally biased region" description="Basic and acidic residues" evidence="1">
    <location>
        <begin position="89"/>
        <end position="104"/>
    </location>
</feature>
<keyword evidence="2" id="KW-0812">Transmembrane</keyword>
<feature type="transmembrane region" description="Helical" evidence="2">
    <location>
        <begin position="255"/>
        <end position="273"/>
    </location>
</feature>
<feature type="region of interest" description="Disordered" evidence="1">
    <location>
        <begin position="89"/>
        <end position="116"/>
    </location>
</feature>
<keyword evidence="2" id="KW-0472">Membrane</keyword>
<gene>
    <name evidence="4" type="ORF">G4D63_14115</name>
</gene>
<keyword evidence="2" id="KW-1133">Transmembrane helix</keyword>
<evidence type="ECO:0000256" key="1">
    <source>
        <dbReference type="SAM" id="MobiDB-lite"/>
    </source>
</evidence>
<evidence type="ECO:0000313" key="5">
    <source>
        <dbReference type="Proteomes" id="UP000481043"/>
    </source>
</evidence>
<dbReference type="InterPro" id="IPR035437">
    <property type="entry name" value="SNase_OB-fold_sf"/>
</dbReference>
<reference evidence="4 5" key="1">
    <citation type="submission" date="2020-02" db="EMBL/GenBank/DDBJ databases">
        <title>Bacillus aquiflavi sp. nov., isolated from yellow water of strong flavor Chinese baijiu in Yibin region of China.</title>
        <authorList>
            <person name="Xie J."/>
        </authorList>
    </citation>
    <scope>NUCLEOTIDE SEQUENCE [LARGE SCALE GENOMIC DNA]</scope>
    <source>
        <strain evidence="4 5">SA4</strain>
    </source>
</reference>
<name>A0A6M0QAT7_9BACI</name>
<protein>
    <submittedName>
        <fullName evidence="4">Nuclease</fullName>
    </submittedName>
</protein>
<organism evidence="4 5">
    <name type="scientific">Bacillus mesophilus</name>
    <dbReference type="NCBI Taxonomy" id="1808955"/>
    <lineage>
        <taxon>Bacteria</taxon>
        <taxon>Bacillati</taxon>
        <taxon>Bacillota</taxon>
        <taxon>Bacilli</taxon>
        <taxon>Bacillales</taxon>
        <taxon>Bacillaceae</taxon>
        <taxon>Bacillus</taxon>
    </lineage>
</organism>
<comment type="caution">
    <text evidence="4">The sequence shown here is derived from an EMBL/GenBank/DDBJ whole genome shotgun (WGS) entry which is preliminary data.</text>
</comment>
<dbReference type="SUPFAM" id="SSF50199">
    <property type="entry name" value="Staphylococcal nuclease"/>
    <property type="match status" value="1"/>
</dbReference>
<dbReference type="Gene3D" id="2.40.50.90">
    <property type="match status" value="1"/>
</dbReference>